<dbReference type="AlphaFoldDB" id="A0A6U6EP12"/>
<feature type="signal peptide" evidence="1">
    <location>
        <begin position="1"/>
        <end position="17"/>
    </location>
</feature>
<proteinExistence type="predicted"/>
<evidence type="ECO:0000256" key="1">
    <source>
        <dbReference type="SAM" id="SignalP"/>
    </source>
</evidence>
<reference evidence="3" key="1">
    <citation type="submission" date="2021-01" db="EMBL/GenBank/DDBJ databases">
        <authorList>
            <person name="Corre E."/>
            <person name="Pelletier E."/>
            <person name="Niang G."/>
            <person name="Scheremetjew M."/>
            <person name="Finn R."/>
            <person name="Kale V."/>
            <person name="Holt S."/>
            <person name="Cochrane G."/>
            <person name="Meng A."/>
            <person name="Brown T."/>
            <person name="Cohen L."/>
        </authorList>
    </citation>
    <scope>NUCLEOTIDE SEQUENCE</scope>
    <source>
        <strain evidence="3">Isolate 1302-5</strain>
    </source>
</reference>
<evidence type="ECO:0000313" key="3">
    <source>
        <dbReference type="EMBL" id="CAE2235965.1"/>
    </source>
</evidence>
<sequence length="104" mass="11274">MMVMMMMGMLMLPPAPSLLLLLPLLLELLLLLDLDLELTTSSAPAAPTPTRRLPLFHHALLDDVVPIHSIPAGARGGGSTLSGMWARTHFSTAFSYLVLIINIE</sequence>
<gene>
    <name evidence="2" type="ORF">OAUR00152_LOCUS13836</name>
    <name evidence="3" type="ORF">OAUR00152_LOCUS13844</name>
</gene>
<accession>A0A6U6EP12</accession>
<evidence type="ECO:0000313" key="2">
    <source>
        <dbReference type="EMBL" id="CAE2235951.1"/>
    </source>
</evidence>
<name>A0A6U6EP12_9STRA</name>
<feature type="chain" id="PRO_5036394038" description="Secreted protein" evidence="1">
    <location>
        <begin position="18"/>
        <end position="104"/>
    </location>
</feature>
<keyword evidence="1" id="KW-0732">Signal</keyword>
<dbReference type="EMBL" id="HBKQ01020481">
    <property type="protein sequence ID" value="CAE2235965.1"/>
    <property type="molecule type" value="Transcribed_RNA"/>
</dbReference>
<dbReference type="EMBL" id="HBKQ01020470">
    <property type="protein sequence ID" value="CAE2235951.1"/>
    <property type="molecule type" value="Transcribed_RNA"/>
</dbReference>
<evidence type="ECO:0008006" key="4">
    <source>
        <dbReference type="Google" id="ProtNLM"/>
    </source>
</evidence>
<organism evidence="3">
    <name type="scientific">Odontella aurita</name>
    <dbReference type="NCBI Taxonomy" id="265563"/>
    <lineage>
        <taxon>Eukaryota</taxon>
        <taxon>Sar</taxon>
        <taxon>Stramenopiles</taxon>
        <taxon>Ochrophyta</taxon>
        <taxon>Bacillariophyta</taxon>
        <taxon>Mediophyceae</taxon>
        <taxon>Biddulphiophycidae</taxon>
        <taxon>Eupodiscales</taxon>
        <taxon>Odontellaceae</taxon>
        <taxon>Odontella</taxon>
    </lineage>
</organism>
<protein>
    <recommendedName>
        <fullName evidence="4">Secreted protein</fullName>
    </recommendedName>
</protein>